<dbReference type="EMBL" id="CP007044">
    <property type="protein sequence ID" value="AHG22307.1"/>
    <property type="molecule type" value="Genomic_DNA"/>
</dbReference>
<gene>
    <name evidence="2" type="ORF">Z042_23920</name>
</gene>
<dbReference type="AlphaFoldDB" id="W0LIY0"/>
<proteinExistence type="predicted"/>
<evidence type="ECO:0000256" key="1">
    <source>
        <dbReference type="SAM" id="Phobius"/>
    </source>
</evidence>
<feature type="transmembrane region" description="Helical" evidence="1">
    <location>
        <begin position="35"/>
        <end position="53"/>
    </location>
</feature>
<sequence length="126" mass="14311">MSGLTRLMRITLQLESLLVLILCVVIYHIKHYSWGTFAICFLLPDISLLGYAFGRQAGALSYNIAHSYSGPALLIMLFALSQQQLWLLVALIWCAHISFDRLLGYGLKYTEGFSFTHLGRLNSKRR</sequence>
<feature type="transmembrane region" description="Helical" evidence="1">
    <location>
        <begin position="12"/>
        <end position="29"/>
    </location>
</feature>
<reference evidence="2 3" key="1">
    <citation type="submission" date="2014-01" db="EMBL/GenBank/DDBJ databases">
        <title>Isolation of Serratia multitudinisentens RB-25 from Ex-Landfill site.</title>
        <authorList>
            <person name="Robson E.H.J."/>
        </authorList>
    </citation>
    <scope>NUCLEOTIDE SEQUENCE [LARGE SCALE GENOMIC DNA]</scope>
    <source>
        <strain evidence="2 3">RB-25</strain>
    </source>
</reference>
<keyword evidence="1" id="KW-0812">Transmembrane</keyword>
<dbReference type="PATRIC" id="fig|1441930.4.peg.4729"/>
<dbReference type="HOGENOM" id="CLU_144225_0_0_6"/>
<evidence type="ECO:0000313" key="2">
    <source>
        <dbReference type="EMBL" id="AHG22307.1"/>
    </source>
</evidence>
<name>W0LIY0_9GAMM</name>
<feature type="transmembrane region" description="Helical" evidence="1">
    <location>
        <begin position="85"/>
        <end position="103"/>
    </location>
</feature>
<reference evidence="2 3" key="2">
    <citation type="submission" date="2015-03" db="EMBL/GenBank/DDBJ databases">
        <authorList>
            <person name="Chan K.-G."/>
        </authorList>
    </citation>
    <scope>NUCLEOTIDE SEQUENCE [LARGE SCALE GENOMIC DNA]</scope>
    <source>
        <strain evidence="2 3">RB-25</strain>
    </source>
</reference>
<keyword evidence="1" id="KW-0472">Membrane</keyword>
<keyword evidence="1" id="KW-1133">Transmembrane helix</keyword>
<dbReference type="KEGG" id="sfo:Z042_23920"/>
<organism evidence="2 3">
    <name type="scientific">Chania multitudinisentens RB-25</name>
    <dbReference type="NCBI Taxonomy" id="1441930"/>
    <lineage>
        <taxon>Bacteria</taxon>
        <taxon>Pseudomonadati</taxon>
        <taxon>Pseudomonadota</taxon>
        <taxon>Gammaproteobacteria</taxon>
        <taxon>Enterobacterales</taxon>
        <taxon>Yersiniaceae</taxon>
        <taxon>Chania</taxon>
    </lineage>
</organism>
<feature type="transmembrane region" description="Helical" evidence="1">
    <location>
        <begin position="60"/>
        <end position="79"/>
    </location>
</feature>
<protein>
    <recommendedName>
        <fullName evidence="4">DUF4260 domain-containing protein</fullName>
    </recommendedName>
</protein>
<dbReference type="eggNOG" id="ENOG5032SZF">
    <property type="taxonomic scope" value="Bacteria"/>
</dbReference>
<dbReference type="OrthoDB" id="9813911at2"/>
<keyword evidence="3" id="KW-1185">Reference proteome</keyword>
<dbReference type="InterPro" id="IPR025356">
    <property type="entry name" value="DUF4260"/>
</dbReference>
<dbReference type="STRING" id="1441930.Z042_23920"/>
<dbReference type="Proteomes" id="UP000019030">
    <property type="component" value="Chromosome"/>
</dbReference>
<dbReference type="RefSeq" id="WP_024912988.1">
    <property type="nucleotide sequence ID" value="NZ_CP007044.2"/>
</dbReference>
<evidence type="ECO:0000313" key="3">
    <source>
        <dbReference type="Proteomes" id="UP000019030"/>
    </source>
</evidence>
<dbReference type="Pfam" id="PF14079">
    <property type="entry name" value="DUF4260"/>
    <property type="match status" value="1"/>
</dbReference>
<accession>W0LIY0</accession>
<evidence type="ECO:0008006" key="4">
    <source>
        <dbReference type="Google" id="ProtNLM"/>
    </source>
</evidence>